<keyword evidence="3" id="KW-1185">Reference proteome</keyword>
<comment type="caution">
    <text evidence="2">The sequence shown here is derived from an EMBL/GenBank/DDBJ whole genome shotgun (WGS) entry which is preliminary data.</text>
</comment>
<proteinExistence type="predicted"/>
<name>A0ABS7SHE2_9MICO</name>
<gene>
    <name evidence="2" type="ORF">KCQ71_21315</name>
</gene>
<sequence>MGRSRPATIGPIVERATLRAMARVVRREPAVRALSVEPAVDSAHAVHRLRVAVRKLRVLLAAFGPYLDPDFSGPLRGRLSELSDALAAVRDLDVQLVGLDWETTASAAFAMDVEPFLGLLRSDRADALRRLEDRLAAPEHAALMADLRADRVPVRHGDVRARRALRRRLRKAWRRTRDRVATAEAGSGSLHEVRKSVKRLRYLAEIATDPIGRPAKRLATQAERTQELLGAHQDAVVLDRMVRSYVAEATGLPPATMFALGELIGRAQERRRRIEQDWPHRRDRLTHRARQLLD</sequence>
<dbReference type="Pfam" id="PF05235">
    <property type="entry name" value="CHAD"/>
    <property type="match status" value="1"/>
</dbReference>
<dbReference type="EMBL" id="JAGSHT010000021">
    <property type="protein sequence ID" value="MBZ2198701.1"/>
    <property type="molecule type" value="Genomic_DNA"/>
</dbReference>
<reference evidence="2 3" key="1">
    <citation type="submission" date="2021-04" db="EMBL/GenBank/DDBJ databases">
        <title>Ruania sp. nov., isolated from sandy soil of mangrove forest.</title>
        <authorList>
            <person name="Ge X."/>
            <person name="Huang R."/>
            <person name="Liu W."/>
        </authorList>
    </citation>
    <scope>NUCLEOTIDE SEQUENCE [LARGE SCALE GENOMIC DNA]</scope>
    <source>
        <strain evidence="2 3">N2-46</strain>
    </source>
</reference>
<dbReference type="Proteomes" id="UP000826651">
    <property type="component" value="Unassembled WGS sequence"/>
</dbReference>
<dbReference type="PROSITE" id="PS51708">
    <property type="entry name" value="CHAD"/>
    <property type="match status" value="1"/>
</dbReference>
<dbReference type="PANTHER" id="PTHR39339:SF1">
    <property type="entry name" value="CHAD DOMAIN-CONTAINING PROTEIN"/>
    <property type="match status" value="1"/>
</dbReference>
<accession>A0ABS7SHE2</accession>
<organism evidence="2 3">
    <name type="scientific">Occultella gossypii</name>
    <dbReference type="NCBI Taxonomy" id="2800820"/>
    <lineage>
        <taxon>Bacteria</taxon>
        <taxon>Bacillati</taxon>
        <taxon>Actinomycetota</taxon>
        <taxon>Actinomycetes</taxon>
        <taxon>Micrococcales</taxon>
        <taxon>Ruaniaceae</taxon>
        <taxon>Occultella</taxon>
    </lineage>
</organism>
<protein>
    <submittedName>
        <fullName evidence="2">CHAD domain-containing protein</fullName>
    </submittedName>
</protein>
<evidence type="ECO:0000313" key="3">
    <source>
        <dbReference type="Proteomes" id="UP000826651"/>
    </source>
</evidence>
<dbReference type="PANTHER" id="PTHR39339">
    <property type="entry name" value="SLR1444 PROTEIN"/>
    <property type="match status" value="1"/>
</dbReference>
<evidence type="ECO:0000259" key="1">
    <source>
        <dbReference type="PROSITE" id="PS51708"/>
    </source>
</evidence>
<feature type="domain" description="CHAD" evidence="1">
    <location>
        <begin position="6"/>
        <end position="284"/>
    </location>
</feature>
<dbReference type="RefSeq" id="WP_223409940.1">
    <property type="nucleotide sequence ID" value="NZ_JAGSHT010000021.1"/>
</dbReference>
<dbReference type="SMART" id="SM00880">
    <property type="entry name" value="CHAD"/>
    <property type="match status" value="1"/>
</dbReference>
<dbReference type="Gene3D" id="1.40.20.10">
    <property type="entry name" value="CHAD domain"/>
    <property type="match status" value="1"/>
</dbReference>
<dbReference type="InterPro" id="IPR038186">
    <property type="entry name" value="CHAD_dom_sf"/>
</dbReference>
<dbReference type="InterPro" id="IPR007899">
    <property type="entry name" value="CHAD_dom"/>
</dbReference>
<evidence type="ECO:0000313" key="2">
    <source>
        <dbReference type="EMBL" id="MBZ2198701.1"/>
    </source>
</evidence>